<dbReference type="InterPro" id="IPR012340">
    <property type="entry name" value="NA-bd_OB-fold"/>
</dbReference>
<gene>
    <name evidence="1" type="ORF">M407DRAFT_33683</name>
</gene>
<dbReference type="STRING" id="1051891.A0A0C3PQ57"/>
<evidence type="ECO:0000313" key="2">
    <source>
        <dbReference type="Proteomes" id="UP000054248"/>
    </source>
</evidence>
<dbReference type="InterPro" id="IPR028389">
    <property type="entry name" value="POT1"/>
</dbReference>
<keyword evidence="2" id="KW-1185">Reference proteome</keyword>
<reference evidence="1 2" key="1">
    <citation type="submission" date="2014-04" db="EMBL/GenBank/DDBJ databases">
        <authorList>
            <consortium name="DOE Joint Genome Institute"/>
            <person name="Kuo A."/>
            <person name="Girlanda M."/>
            <person name="Perotto S."/>
            <person name="Kohler A."/>
            <person name="Nagy L.G."/>
            <person name="Floudas D."/>
            <person name="Copeland A."/>
            <person name="Barry K.W."/>
            <person name="Cichocki N."/>
            <person name="Veneault-Fourrey C."/>
            <person name="LaButti K."/>
            <person name="Lindquist E.A."/>
            <person name="Lipzen A."/>
            <person name="Lundell T."/>
            <person name="Morin E."/>
            <person name="Murat C."/>
            <person name="Sun H."/>
            <person name="Tunlid A."/>
            <person name="Henrissat B."/>
            <person name="Grigoriev I.V."/>
            <person name="Hibbett D.S."/>
            <person name="Martin F."/>
            <person name="Nordberg H.P."/>
            <person name="Cantor M.N."/>
            <person name="Hua S.X."/>
        </authorList>
    </citation>
    <scope>NUCLEOTIDE SEQUENCE [LARGE SCALE GENOMIC DNA]</scope>
    <source>
        <strain evidence="1 2">MUT 4182</strain>
    </source>
</reference>
<dbReference type="AlphaFoldDB" id="A0A0C3PQ57"/>
<name>A0A0C3PQ57_9AGAM</name>
<protein>
    <submittedName>
        <fullName evidence="1">Uncharacterized protein</fullName>
    </submittedName>
</protein>
<dbReference type="GO" id="GO:0016233">
    <property type="term" value="P:telomere capping"/>
    <property type="evidence" value="ECO:0007669"/>
    <property type="project" value="TreeGrafter"/>
</dbReference>
<dbReference type="Gene3D" id="2.40.50.140">
    <property type="entry name" value="Nucleic acid-binding proteins"/>
    <property type="match status" value="2"/>
</dbReference>
<accession>A0A0C3PQ57</accession>
<dbReference type="GO" id="GO:0010521">
    <property type="term" value="F:telomerase inhibitor activity"/>
    <property type="evidence" value="ECO:0007669"/>
    <property type="project" value="TreeGrafter"/>
</dbReference>
<reference evidence="2" key="2">
    <citation type="submission" date="2015-01" db="EMBL/GenBank/DDBJ databases">
        <title>Evolutionary Origins and Diversification of the Mycorrhizal Mutualists.</title>
        <authorList>
            <consortium name="DOE Joint Genome Institute"/>
            <consortium name="Mycorrhizal Genomics Consortium"/>
            <person name="Kohler A."/>
            <person name="Kuo A."/>
            <person name="Nagy L.G."/>
            <person name="Floudas D."/>
            <person name="Copeland A."/>
            <person name="Barry K.W."/>
            <person name="Cichocki N."/>
            <person name="Veneault-Fourrey C."/>
            <person name="LaButti K."/>
            <person name="Lindquist E.A."/>
            <person name="Lipzen A."/>
            <person name="Lundell T."/>
            <person name="Morin E."/>
            <person name="Murat C."/>
            <person name="Riley R."/>
            <person name="Ohm R."/>
            <person name="Sun H."/>
            <person name="Tunlid A."/>
            <person name="Henrissat B."/>
            <person name="Grigoriev I.V."/>
            <person name="Hibbett D.S."/>
            <person name="Martin F."/>
        </authorList>
    </citation>
    <scope>NUCLEOTIDE SEQUENCE [LARGE SCALE GENOMIC DNA]</scope>
    <source>
        <strain evidence="2">MUT 4182</strain>
    </source>
</reference>
<dbReference type="GO" id="GO:0000783">
    <property type="term" value="C:nuclear telomere cap complex"/>
    <property type="evidence" value="ECO:0007669"/>
    <property type="project" value="TreeGrafter"/>
</dbReference>
<sequence length="247" mass="28127">MQDLGIQYNPNESQIVAAPHLDILASQPVELGLVKIKDIPIQVDVPHHSVTVDLIVEVTRSWVHQYASNRVDLFVTDYTLHPNLKPDHQTSYLPYALKISAWDKVGADAAVLQTGYYLFKKVPIKLDKEGYLEGKINDPRENLIQKLSTQNSIVQQLLERKQSVIDGVANENSTELDAEELLKLSEDQPTTKLVYNEHPNAPFSRIEDVLQTTSLPNKFRVAVQIVDYKPRKLVEWVKGYCERCKIE</sequence>
<dbReference type="GO" id="GO:0098505">
    <property type="term" value="F:G-rich strand telomeric DNA binding"/>
    <property type="evidence" value="ECO:0007669"/>
    <property type="project" value="TreeGrafter"/>
</dbReference>
<organism evidence="1 2">
    <name type="scientific">Tulasnella calospora MUT 4182</name>
    <dbReference type="NCBI Taxonomy" id="1051891"/>
    <lineage>
        <taxon>Eukaryota</taxon>
        <taxon>Fungi</taxon>
        <taxon>Dikarya</taxon>
        <taxon>Basidiomycota</taxon>
        <taxon>Agaricomycotina</taxon>
        <taxon>Agaricomycetes</taxon>
        <taxon>Cantharellales</taxon>
        <taxon>Tulasnellaceae</taxon>
        <taxon>Tulasnella</taxon>
    </lineage>
</organism>
<dbReference type="OrthoDB" id="2186770at2759"/>
<dbReference type="PANTHER" id="PTHR14513:SF0">
    <property type="entry name" value="PROTECTION OF TELOMERES PROTEIN 1"/>
    <property type="match status" value="1"/>
</dbReference>
<proteinExistence type="predicted"/>
<evidence type="ECO:0000313" key="1">
    <source>
        <dbReference type="EMBL" id="KIO16660.1"/>
    </source>
</evidence>
<dbReference type="GO" id="GO:0032210">
    <property type="term" value="P:regulation of telomere maintenance via telomerase"/>
    <property type="evidence" value="ECO:0007669"/>
    <property type="project" value="TreeGrafter"/>
</dbReference>
<dbReference type="Proteomes" id="UP000054248">
    <property type="component" value="Unassembled WGS sequence"/>
</dbReference>
<dbReference type="HOGENOM" id="CLU_1125231_0_0_1"/>
<dbReference type="PANTHER" id="PTHR14513">
    <property type="entry name" value="PROTECTION OF TELOMERES 1"/>
    <property type="match status" value="1"/>
</dbReference>
<dbReference type="EMBL" id="KN823509">
    <property type="protein sequence ID" value="KIO16660.1"/>
    <property type="molecule type" value="Genomic_DNA"/>
</dbReference>